<feature type="signal peptide" evidence="6">
    <location>
        <begin position="1"/>
        <end position="21"/>
    </location>
</feature>
<feature type="active site" description="Charge relay system" evidence="5">
    <location>
        <position position="521"/>
    </location>
</feature>
<dbReference type="InterPro" id="IPR000209">
    <property type="entry name" value="Peptidase_S8/S53_dom"/>
</dbReference>
<comment type="similarity">
    <text evidence="1 5">Belongs to the peptidase S8 family.</text>
</comment>
<dbReference type="InterPro" id="IPR051048">
    <property type="entry name" value="Peptidase_S8/S53_subtilisin"/>
</dbReference>
<feature type="active site" description="Charge relay system" evidence="5">
    <location>
        <position position="332"/>
    </location>
</feature>
<dbReference type="Pfam" id="PF00082">
    <property type="entry name" value="Peptidase_S8"/>
    <property type="match status" value="1"/>
</dbReference>
<keyword evidence="3 5" id="KW-0378">Hydrolase</keyword>
<dbReference type="PANTHER" id="PTHR43399">
    <property type="entry name" value="SUBTILISIN-RELATED"/>
    <property type="match status" value="1"/>
</dbReference>
<keyword evidence="4 5" id="KW-0720">Serine protease</keyword>
<keyword evidence="6" id="KW-0732">Signal</keyword>
<dbReference type="RefSeq" id="WP_380021715.1">
    <property type="nucleotide sequence ID" value="NZ_JBHSHD010000010.1"/>
</dbReference>
<evidence type="ECO:0000313" key="9">
    <source>
        <dbReference type="EMBL" id="MFC4821434.1"/>
    </source>
</evidence>
<evidence type="ECO:0000256" key="2">
    <source>
        <dbReference type="ARBA" id="ARBA00022670"/>
    </source>
</evidence>
<dbReference type="Gene3D" id="3.40.50.200">
    <property type="entry name" value="Peptidase S8/S53 domain"/>
    <property type="match status" value="1"/>
</dbReference>
<evidence type="ECO:0000256" key="5">
    <source>
        <dbReference type="PROSITE-ProRule" id="PRU01240"/>
    </source>
</evidence>
<evidence type="ECO:0000256" key="1">
    <source>
        <dbReference type="ARBA" id="ARBA00011073"/>
    </source>
</evidence>
<keyword evidence="2 5" id="KW-0645">Protease</keyword>
<dbReference type="PRINTS" id="PR00723">
    <property type="entry name" value="SUBTILISIN"/>
</dbReference>
<name>A0ABV9R0Y0_9GAMM</name>
<dbReference type="Gene3D" id="2.60.120.380">
    <property type="match status" value="1"/>
</dbReference>
<dbReference type="SUPFAM" id="SSF49785">
    <property type="entry name" value="Galactose-binding domain-like"/>
    <property type="match status" value="1"/>
</dbReference>
<evidence type="ECO:0000256" key="6">
    <source>
        <dbReference type="SAM" id="SignalP"/>
    </source>
</evidence>
<evidence type="ECO:0000256" key="4">
    <source>
        <dbReference type="ARBA" id="ARBA00022825"/>
    </source>
</evidence>
<gene>
    <name evidence="9" type="ORF">ACFO6Q_13960</name>
</gene>
<organism evidence="9 10">
    <name type="scientific">Dokdonella ginsengisoli</name>
    <dbReference type="NCBI Taxonomy" id="363846"/>
    <lineage>
        <taxon>Bacteria</taxon>
        <taxon>Pseudomonadati</taxon>
        <taxon>Pseudomonadota</taxon>
        <taxon>Gammaproteobacteria</taxon>
        <taxon>Lysobacterales</taxon>
        <taxon>Rhodanobacteraceae</taxon>
        <taxon>Dokdonella</taxon>
    </lineage>
</organism>
<dbReference type="SUPFAM" id="SSF52743">
    <property type="entry name" value="Subtilisin-like"/>
    <property type="match status" value="1"/>
</dbReference>
<feature type="domain" description="Peptidase S8/S53" evidence="7">
    <location>
        <begin position="293"/>
        <end position="584"/>
    </location>
</feature>
<feature type="domain" description="DUF11" evidence="8">
    <location>
        <begin position="747"/>
        <end position="856"/>
    </location>
</feature>
<dbReference type="InterPro" id="IPR036852">
    <property type="entry name" value="Peptidase_S8/S53_dom_sf"/>
</dbReference>
<feature type="chain" id="PRO_5047225205" evidence="6">
    <location>
        <begin position="22"/>
        <end position="876"/>
    </location>
</feature>
<dbReference type="PANTHER" id="PTHR43399:SF4">
    <property type="entry name" value="CELL WALL-ASSOCIATED PROTEASE"/>
    <property type="match status" value="1"/>
</dbReference>
<dbReference type="PROSITE" id="PS51892">
    <property type="entry name" value="SUBTILASE"/>
    <property type="match status" value="1"/>
</dbReference>
<evidence type="ECO:0000313" key="10">
    <source>
        <dbReference type="Proteomes" id="UP001595886"/>
    </source>
</evidence>
<dbReference type="EMBL" id="JBHSHD010000010">
    <property type="protein sequence ID" value="MFC4821434.1"/>
    <property type="molecule type" value="Genomic_DNA"/>
</dbReference>
<dbReference type="PROSITE" id="PS00138">
    <property type="entry name" value="SUBTILASE_SER"/>
    <property type="match status" value="1"/>
</dbReference>
<proteinExistence type="inferred from homology"/>
<sequence length="876" mass="90337">MRTIFYGLLLGGAFVSATASAGDAATWVRVEATSARVQQVLGRSAAPATGDYGAFQWLRVDAAGLARLRAAQLEVAVADAPFELELGGLRFDPLAAAPALPAGWDRSGAARGDDADLRLVQFGGPARQGALDALRSAGVEPLQYIHPFSYVVWGSRAALARATQRSAARWSGDFAPAYRVQPQWRALSAERVEARASVYRGAEGVEDALRAAGASIGEVRAVDRHFTSIRFSVAGDRFARLAAIRGVYSLRPLPTDGGLRGEMSAQVNAGNVDAGSLAFPGYLGYLSGIGLDGTGVVVADVDGGIYDTHPDLVNRMLPCTGSSCGGSATDSHGTHTAGIIAADGSSGVTTANGFLRGLGVAPGANLVEQLYEPTFTQAGGMFELMTQSVRNHAVISGNSWGPAGSPQGYDDDTRQVDVGVRDADPVARGDQPLHYVLSIMNGYGGVSSQGSPDEAKNVFTIGSTKMQSSPTVQYAAIDDLSANSGHGPARDGRSIPAMVAPGCDVDSTISATGYGLACGTSMASPQVAGASALFFEYYRSRFGADPSPALVKAAFTAVAKNLTGRRDADNQVMTRLFDNRQGWGRMQIDPVLAPQQAVQYVDQATIFDDTGEQWTHTYEADDPSQPMRIMLAWTDAPGHGLGGTTPAWNNDLDLRVVAGGDTFLGNALDADGWSVAGGSADGKNNTEAVFLQPAQHGGSVTVEVLAANISSDARPNDGDDTDQDFALVCYNCKDTAAPAGVDVGVVASTSAEAEPGHELQYAVEVANAGPGDADGVTLTATFPPSVSPSAQAPSDWACTPSGSVLTCIHSTPFAAGASAAFTILAAVAADASGSIDATFEVGTTSDDTDAANDTVALSTPVIDRLFADGFDGATAP</sequence>
<reference evidence="10" key="1">
    <citation type="journal article" date="2019" name="Int. J. Syst. Evol. Microbiol.">
        <title>The Global Catalogue of Microorganisms (GCM) 10K type strain sequencing project: providing services to taxonomists for standard genome sequencing and annotation.</title>
        <authorList>
            <consortium name="The Broad Institute Genomics Platform"/>
            <consortium name="The Broad Institute Genome Sequencing Center for Infectious Disease"/>
            <person name="Wu L."/>
            <person name="Ma J."/>
        </authorList>
    </citation>
    <scope>NUCLEOTIDE SEQUENCE [LARGE SCALE GENOMIC DNA]</scope>
    <source>
        <strain evidence="10">CCUG 30340</strain>
    </source>
</reference>
<dbReference type="InterPro" id="IPR001434">
    <property type="entry name" value="OmcB-like_DUF11"/>
</dbReference>
<dbReference type="InterPro" id="IPR008979">
    <property type="entry name" value="Galactose-bd-like_sf"/>
</dbReference>
<dbReference type="InterPro" id="IPR015500">
    <property type="entry name" value="Peptidase_S8_subtilisin-rel"/>
</dbReference>
<evidence type="ECO:0000259" key="8">
    <source>
        <dbReference type="Pfam" id="PF01345"/>
    </source>
</evidence>
<dbReference type="Proteomes" id="UP001595886">
    <property type="component" value="Unassembled WGS sequence"/>
</dbReference>
<keyword evidence="10" id="KW-1185">Reference proteome</keyword>
<feature type="active site" description="Charge relay system" evidence="5">
    <location>
        <position position="302"/>
    </location>
</feature>
<protein>
    <submittedName>
        <fullName evidence="9">S8 family serine peptidase</fullName>
    </submittedName>
</protein>
<comment type="caution">
    <text evidence="9">The sequence shown here is derived from an EMBL/GenBank/DDBJ whole genome shotgun (WGS) entry which is preliminary data.</text>
</comment>
<evidence type="ECO:0000256" key="3">
    <source>
        <dbReference type="ARBA" id="ARBA00022801"/>
    </source>
</evidence>
<dbReference type="InterPro" id="IPR023828">
    <property type="entry name" value="Peptidase_S8_Ser-AS"/>
</dbReference>
<evidence type="ECO:0000259" key="7">
    <source>
        <dbReference type="Pfam" id="PF00082"/>
    </source>
</evidence>
<dbReference type="Pfam" id="PF01345">
    <property type="entry name" value="DUF11"/>
    <property type="match status" value="1"/>
</dbReference>
<accession>A0ABV9R0Y0</accession>